<protein>
    <submittedName>
        <fullName evidence="1">Uncharacterized protein</fullName>
    </submittedName>
</protein>
<reference evidence="1 2" key="1">
    <citation type="submission" date="2017-11" db="EMBL/GenBank/DDBJ databases">
        <title>Genomic Encyclopedia of Archaeal and Bacterial Type Strains, Phase II (KMG-II): From Individual Species to Whole Genera.</title>
        <authorList>
            <person name="Goeker M."/>
        </authorList>
    </citation>
    <scope>NUCLEOTIDE SEQUENCE [LARGE SCALE GENOMIC DNA]</scope>
    <source>
        <strain evidence="1 2">DSM 27268</strain>
    </source>
</reference>
<accession>A0A2M9CRV9</accession>
<evidence type="ECO:0000313" key="2">
    <source>
        <dbReference type="Proteomes" id="UP000230000"/>
    </source>
</evidence>
<proteinExistence type="predicted"/>
<sequence length="381" mass="42556">MKSGLLILCMAFGLLISSVGTAQRKWRNAWEKAWQQAASCRDSSALFSCLQQHGFADSLHFHEWVWRVGRTAKAETNMRFNGKALSLKTDFCPLPFSGEGDLDADVLAGIQELNKPWLVNLQNVYTADSLADSLQAIYASAKQAQQNGAQAWIAYGALPQNWRQTYDSTQFPRLSIPVIYLQNVMLQDGQHVHVTANIRMKDSLLTARLAEVCKWNSSPVLYIICRDGDLQASWFVMLSYAFLNQRAEKSVSLCVIGIPDYFPPALFKALAEYMLHRHGSAVKGVLQISTDSALSHPHLYVCHQEQYWHSLLQPSLSGKWSVSQQSCGELFQLMPAEVPLAYLRIPVVSGSLSKEELSMHQQAYDFIRHAAEAQAGTAATE</sequence>
<evidence type="ECO:0000313" key="1">
    <source>
        <dbReference type="EMBL" id="PJJ74670.1"/>
    </source>
</evidence>
<gene>
    <name evidence="1" type="ORF">BXY57_0232</name>
</gene>
<organism evidence="1 2">
    <name type="scientific">Thermoflavifilum aggregans</name>
    <dbReference type="NCBI Taxonomy" id="454188"/>
    <lineage>
        <taxon>Bacteria</taxon>
        <taxon>Pseudomonadati</taxon>
        <taxon>Bacteroidota</taxon>
        <taxon>Chitinophagia</taxon>
        <taxon>Chitinophagales</taxon>
        <taxon>Chitinophagaceae</taxon>
        <taxon>Thermoflavifilum</taxon>
    </lineage>
</organism>
<keyword evidence="2" id="KW-1185">Reference proteome</keyword>
<dbReference type="Proteomes" id="UP000230000">
    <property type="component" value="Unassembled WGS sequence"/>
</dbReference>
<dbReference type="AlphaFoldDB" id="A0A2M9CRV9"/>
<comment type="caution">
    <text evidence="1">The sequence shown here is derived from an EMBL/GenBank/DDBJ whole genome shotgun (WGS) entry which is preliminary data.</text>
</comment>
<dbReference type="OrthoDB" id="1521787at2"/>
<dbReference type="EMBL" id="PGFG01000001">
    <property type="protein sequence ID" value="PJJ74670.1"/>
    <property type="molecule type" value="Genomic_DNA"/>
</dbReference>
<dbReference type="RefSeq" id="WP_157853707.1">
    <property type="nucleotide sequence ID" value="NZ_PGFG01000001.1"/>
</dbReference>
<name>A0A2M9CRV9_9BACT</name>